<dbReference type="PROSITE" id="PS50949">
    <property type="entry name" value="HTH_GNTR"/>
    <property type="match status" value="1"/>
</dbReference>
<keyword evidence="1" id="KW-0805">Transcription regulation</keyword>
<evidence type="ECO:0000256" key="2">
    <source>
        <dbReference type="ARBA" id="ARBA00023125"/>
    </source>
</evidence>
<dbReference type="EMBL" id="NGJX01000001">
    <property type="protein sequence ID" value="RSU05627.1"/>
    <property type="molecule type" value="Genomic_DNA"/>
</dbReference>
<organism evidence="4 5">
    <name type="scientific">Vagococcus fluvialis</name>
    <dbReference type="NCBI Taxonomy" id="2738"/>
    <lineage>
        <taxon>Bacteria</taxon>
        <taxon>Bacillati</taxon>
        <taxon>Bacillota</taxon>
        <taxon>Bacilli</taxon>
        <taxon>Lactobacillales</taxon>
        <taxon>Enterococcaceae</taxon>
        <taxon>Vagococcus</taxon>
    </lineage>
</organism>
<dbReference type="InterPro" id="IPR036388">
    <property type="entry name" value="WH-like_DNA-bd_sf"/>
</dbReference>
<proteinExistence type="predicted"/>
<protein>
    <submittedName>
        <fullName evidence="4">Uncharacterized protein</fullName>
    </submittedName>
</protein>
<dbReference type="Gene3D" id="1.10.10.10">
    <property type="entry name" value="Winged helix-like DNA-binding domain superfamily/Winged helix DNA-binding domain"/>
    <property type="match status" value="1"/>
</dbReference>
<dbReference type="CDD" id="cd07377">
    <property type="entry name" value="WHTH_GntR"/>
    <property type="match status" value="1"/>
</dbReference>
<reference evidence="4 5" key="1">
    <citation type="submission" date="2017-05" db="EMBL/GenBank/DDBJ databases">
        <title>Vagococcus spp. assemblies.</title>
        <authorList>
            <person name="Gulvik C.A."/>
        </authorList>
    </citation>
    <scope>NUCLEOTIDE SEQUENCE [LARGE SCALE GENOMIC DNA]</scope>
    <source>
        <strain evidence="4 5">NCFB 2497</strain>
    </source>
</reference>
<name>A0A369B078_9ENTE</name>
<evidence type="ECO:0000313" key="4">
    <source>
        <dbReference type="EMBL" id="RSU05627.1"/>
    </source>
</evidence>
<keyword evidence="3" id="KW-0804">Transcription</keyword>
<dbReference type="RefSeq" id="WP_114288771.1">
    <property type="nucleotide sequence ID" value="NZ_JAYEYI010000012.1"/>
</dbReference>
<dbReference type="Proteomes" id="UP000288197">
    <property type="component" value="Unassembled WGS sequence"/>
</dbReference>
<sequence length="127" mass="14350">MIIEIDVESEVPIYTQLVKQIKRGVMLGKLKPGDNLPSVRRLAGDIGINLHTVNKAYKTLVSEGVVEQMKKGYAVASVTPPKISSEHLIEMKNQIEELLIDASIFEIDIEKIMMEKREELKGEKHHD</sequence>
<dbReference type="InterPro" id="IPR000524">
    <property type="entry name" value="Tscrpt_reg_HTH_GntR"/>
</dbReference>
<dbReference type="GeneID" id="63145488"/>
<dbReference type="AlphaFoldDB" id="A0A369B078"/>
<dbReference type="PANTHER" id="PTHR38445:SF12">
    <property type="entry name" value="GNTR-FAMILY TRANSCRIPTIONAL REGULATOR"/>
    <property type="match status" value="1"/>
</dbReference>
<keyword evidence="5" id="KW-1185">Reference proteome</keyword>
<evidence type="ECO:0000256" key="1">
    <source>
        <dbReference type="ARBA" id="ARBA00023015"/>
    </source>
</evidence>
<dbReference type="InterPro" id="IPR036390">
    <property type="entry name" value="WH_DNA-bd_sf"/>
</dbReference>
<evidence type="ECO:0000256" key="3">
    <source>
        <dbReference type="ARBA" id="ARBA00023163"/>
    </source>
</evidence>
<evidence type="ECO:0000313" key="5">
    <source>
        <dbReference type="Proteomes" id="UP000288197"/>
    </source>
</evidence>
<comment type="caution">
    <text evidence="4">The sequence shown here is derived from an EMBL/GenBank/DDBJ whole genome shotgun (WGS) entry which is preliminary data.</text>
</comment>
<dbReference type="PANTHER" id="PTHR38445">
    <property type="entry name" value="HTH-TYPE TRANSCRIPTIONAL REPRESSOR YTRA"/>
    <property type="match status" value="1"/>
</dbReference>
<dbReference type="OrthoDB" id="9801546at2"/>
<keyword evidence="2" id="KW-0238">DNA-binding</keyword>
<dbReference type="SMART" id="SM00345">
    <property type="entry name" value="HTH_GNTR"/>
    <property type="match status" value="1"/>
</dbReference>
<dbReference type="GO" id="GO:0003677">
    <property type="term" value="F:DNA binding"/>
    <property type="evidence" value="ECO:0007669"/>
    <property type="project" value="UniProtKB-KW"/>
</dbReference>
<dbReference type="Pfam" id="PF00392">
    <property type="entry name" value="GntR"/>
    <property type="match status" value="1"/>
</dbReference>
<accession>A0A369B078</accession>
<dbReference type="SUPFAM" id="SSF46785">
    <property type="entry name" value="Winged helix' DNA-binding domain"/>
    <property type="match status" value="1"/>
</dbReference>
<gene>
    <name evidence="4" type="ORF">CBF32_01120</name>
</gene>
<dbReference type="GO" id="GO:0003700">
    <property type="term" value="F:DNA-binding transcription factor activity"/>
    <property type="evidence" value="ECO:0007669"/>
    <property type="project" value="InterPro"/>
</dbReference>